<gene>
    <name evidence="1" type="ORF">ISS99_22270</name>
</gene>
<dbReference type="EMBL" id="JADIKF010000040">
    <property type="protein sequence ID" value="MBM7132266.1"/>
    <property type="molecule type" value="Genomic_DNA"/>
</dbReference>
<comment type="caution">
    <text evidence="1">The sequence shown here is derived from an EMBL/GenBank/DDBJ whole genome shotgun (WGS) entry which is preliminary data.</text>
</comment>
<organism evidence="1 2">
    <name type="scientific">Dyella mobilis</name>
    <dbReference type="NCBI Taxonomy" id="1849582"/>
    <lineage>
        <taxon>Bacteria</taxon>
        <taxon>Pseudomonadati</taxon>
        <taxon>Pseudomonadota</taxon>
        <taxon>Gammaproteobacteria</taxon>
        <taxon>Lysobacterales</taxon>
        <taxon>Rhodanobacteraceae</taxon>
        <taxon>Dyella</taxon>
    </lineage>
</organism>
<dbReference type="RefSeq" id="WP_204633780.1">
    <property type="nucleotide sequence ID" value="NZ_BSOC01000001.1"/>
</dbReference>
<evidence type="ECO:0000313" key="2">
    <source>
        <dbReference type="Proteomes" id="UP001430193"/>
    </source>
</evidence>
<evidence type="ECO:0000313" key="1">
    <source>
        <dbReference type="EMBL" id="MBM7132266.1"/>
    </source>
</evidence>
<accession>A0ABS2KMB6</accession>
<keyword evidence="2" id="KW-1185">Reference proteome</keyword>
<sequence length="383" mass="41670">MSFELAGQLIFPGEAALGLSRAIAGKYFSSIAEKLLSRAKAAGVPDTLLALLHEVGGTSPARWVPELEIAQELMRKDAIAEAIIHLALVSWPEDFKCSLDIPDTANFAINGVSVLCKGKTAFRSRGADLIIETMGDTWVIKDPRRLSPGVDSSVVVAQTGNLPETRHTNQGIYCLRPRFPNGYPPRPVSKDEPGSNVPVEEVGKLNEAFSIFKDDAPDYYNWITAVAAGALLGEGRGFESSSKVYPGLIFLGKDTSQHPYVEKLIEVAVLQYLYQAHMICDLYDPDDEGVAYNPVRNNYWTARKALVSAVKSANMIFALDLINRGSRAKGHLGLAISKYRFNLEVECAGVLNGARGLNENGMGLWEIIQRTVNTRSLTTAVAG</sequence>
<dbReference type="Proteomes" id="UP001430193">
    <property type="component" value="Unassembled WGS sequence"/>
</dbReference>
<name>A0ABS2KMB6_9GAMM</name>
<proteinExistence type="predicted"/>
<protein>
    <submittedName>
        <fullName evidence="1">Uncharacterized protein</fullName>
    </submittedName>
</protein>
<reference evidence="1" key="1">
    <citation type="submission" date="2020-10" db="EMBL/GenBank/DDBJ databases">
        <title>Phylogeny of dyella-like bacteria.</title>
        <authorList>
            <person name="Fu J."/>
        </authorList>
    </citation>
    <scope>NUCLEOTIDE SEQUENCE</scope>
    <source>
        <strain evidence="1">DHON07</strain>
    </source>
</reference>